<protein>
    <submittedName>
        <fullName evidence="1">Uncharacterized protein</fullName>
    </submittedName>
</protein>
<dbReference type="STRING" id="4781.A0A0P1AUC0"/>
<dbReference type="RefSeq" id="XP_024582245.1">
    <property type="nucleotide sequence ID" value="XM_024716670.1"/>
</dbReference>
<sequence length="1391" mass="159889">MNEEELHNAVFRFKHKAPSDCQDAVACQALVKEFVTFVSTLKAVEIPGHICSRFEPLADDRMVPVTDFAVHEVDVLQEVSQRLTDSSQKHKRGDVWYDPWLPQYGCVIQRTQKTAMEITIEVVYIDEWKHQLHFLPTGKCVHSAVPSNQCLHAPQCCVDLDTELEAKFSTLFASKLLEAQKIRGSERSAAKNELGHQKTPQFIAAIVKHCVVSLIGRTSDVDNISMVVQGGTTDVGRHTGGRARDTCWAIVQEAIARNLCCGEGLFRKSMVVFKLKLLQKAVHKTKGGVDSDSINLVQGCARVDDIFFMLQTIIQDTVELVESKKLEQLNKLTSSLSLMNPKQTNDSDSCESSKKRHQRAWANLEGCYYINGASCSLDELLQWKSTLSCPETYQCNLILRTFETFIFKRSLQLIDDSPIDNVLLDFESMHSFVTQYQSCARRQRQLQSMPSILDKEQCSCEVLIVWTAFCLVHQHCVIKEIKIKKYKIALDWRDLKVAIVRDQTAISALQCVAKYIRSWNKTTYGKPLFHLTDQDPTFEFGKLFGLKCTSMLNLYDRVCETWDSHVRKQWRNIEQKKQKAIELRAKIDRQKANADSKRLLLADEIKNLNLMYHGEYFSCRYRYSTTRTRLENEIAQVESAIKNTEHDLRKTLAMPSYLVRPLPPSQADAIQIIFMLTMPRYIEILGSLCMTAQRSLAPTTSLPEMLVLPKVSPTSWYEYYTMYAPTPVIPNTSTVFTASPSPFSCPCSWGPTSVDQLSSLSQYCSECIWDPSINCTALTWKDFDGTRMNPFAATETSVIDSFTMKLPAEYNQFQWMNEWPIDDGTRGNMVYANFHLQPENFEKTAFIALGSLRAFPNQQFRKLQWALLDDVLPWSNVCVKTIVRQSLYQVGFLTDDATPEILWKTDMYHNEKGLDTFCATLEIVAQKLEQTPRNYESVLLLSEMAGFALQYTKNARRLVYLFGGMARRWAENARLEYKKELSPRRIGEIRQKECILLSLALLSYTLGSWDDKVAQEMILREREIHELMCRRIAELIAYINKRGMDMVLTGLVRLFGSCFEAIDRAKNVHYSVNVFTGVVLIDGYAPGGLPVEIRRHERFQVLFGPSNFEVYYTNGVHRTQRDYYDRFYDFSLKGDGDLFVQELLVDSSGIITCTLQLCSNIWIKAMSDVLPIRLQELYSHWYWVEENCVLFRPKEAKCRETFYIATYDEQTRFHCYQVPFCDTKHPYKQLLGLCIEYDQFVEKDKVIADVFNNLTKFESLSYLHPLRSSTGVLNIELPRAKLGFFLNKKMQFESVEHNGYVLATTQQLYDFLPRFNQYLLLELQDESDTARPELRMLVPVGSVKESDVGTVDILLPTEAGSHVEVHYYDVHRRLKTFQTETIGARLQMAAV</sequence>
<dbReference type="GeneID" id="36397204"/>
<name>A0A0P1AUC0_PLAHL</name>
<dbReference type="OMA" id="TAMEITI"/>
<evidence type="ECO:0000313" key="2">
    <source>
        <dbReference type="Proteomes" id="UP000054928"/>
    </source>
</evidence>
<keyword evidence="2" id="KW-1185">Reference proteome</keyword>
<dbReference type="Proteomes" id="UP000054928">
    <property type="component" value="Unassembled WGS sequence"/>
</dbReference>
<reference evidence="2" key="1">
    <citation type="submission" date="2014-09" db="EMBL/GenBank/DDBJ databases">
        <authorList>
            <person name="Sharma Rahul"/>
            <person name="Thines Marco"/>
        </authorList>
    </citation>
    <scope>NUCLEOTIDE SEQUENCE [LARGE SCALE GENOMIC DNA]</scope>
</reference>
<dbReference type="OrthoDB" id="164491at2759"/>
<evidence type="ECO:0000313" key="1">
    <source>
        <dbReference type="EMBL" id="CEG45876.1"/>
    </source>
</evidence>
<proteinExistence type="predicted"/>
<dbReference type="EMBL" id="CCYD01001774">
    <property type="protein sequence ID" value="CEG45876.1"/>
    <property type="molecule type" value="Genomic_DNA"/>
</dbReference>
<organism evidence="1 2">
    <name type="scientific">Plasmopara halstedii</name>
    <name type="common">Downy mildew of sunflower</name>
    <dbReference type="NCBI Taxonomy" id="4781"/>
    <lineage>
        <taxon>Eukaryota</taxon>
        <taxon>Sar</taxon>
        <taxon>Stramenopiles</taxon>
        <taxon>Oomycota</taxon>
        <taxon>Peronosporomycetes</taxon>
        <taxon>Peronosporales</taxon>
        <taxon>Peronosporaceae</taxon>
        <taxon>Plasmopara</taxon>
    </lineage>
</organism>
<accession>A0A0P1AUC0</accession>